<dbReference type="PANTHER" id="PTHR42718">
    <property type="entry name" value="MAJOR FACILITATOR SUPERFAMILY MULTIDRUG TRANSPORTER MFSC"/>
    <property type="match status" value="1"/>
</dbReference>
<feature type="transmembrane region" description="Helical" evidence="7">
    <location>
        <begin position="233"/>
        <end position="251"/>
    </location>
</feature>
<evidence type="ECO:0000256" key="7">
    <source>
        <dbReference type="SAM" id="Phobius"/>
    </source>
</evidence>
<feature type="transmembrane region" description="Helical" evidence="7">
    <location>
        <begin position="82"/>
        <end position="100"/>
    </location>
</feature>
<feature type="transmembrane region" description="Helical" evidence="7">
    <location>
        <begin position="305"/>
        <end position="323"/>
    </location>
</feature>
<feature type="transmembrane region" description="Helical" evidence="7">
    <location>
        <begin position="335"/>
        <end position="354"/>
    </location>
</feature>
<sequence length="477" mass="49761">MVSADQGSYAPDRQRWTVVIVSFMSFMVGLDVLVLMTALPTMRTELGADAAELGWTINAYEIGFAALILTGSSLGDRYGRRLLFLAGVAVFTLGSLWGALSSTIEMLILARAFQGLGGGVATALSIALISAVTPPERRGAAFGVWGAVTGMAVALGPLVGGVIVHFLAWEWIFWLNVPIGVALFAMTRWQISESKGERPPVDPVGLVLSTIGVVALAQALLRGGDAGWTTPSVLYAIIGGLVFLAAFLFWENRNPAPMMPLSIFRNLSFTGGCGASFVMGVSLYGQAFLFSQYLQFALGNDALGVGFRLLPWVSLTPAIAPVVGRLTDRIGERALVATGFVLFAAPFLVIGPLTMSGSTYGALVVPLLVAGIGVPMTYVTMVSAVMRSVEPARFAIASGVSITIRQVGAVFGVAVAVAVFSSYGDFTTPDRFVDGYGPAATVLAVITLVGVVPSLIIRPLTGHAPAPADTGATHAPS</sequence>
<dbReference type="PROSITE" id="PS50850">
    <property type="entry name" value="MFS"/>
    <property type="match status" value="1"/>
</dbReference>
<dbReference type="InterPro" id="IPR036259">
    <property type="entry name" value="MFS_trans_sf"/>
</dbReference>
<comment type="subcellular location">
    <subcellularLocation>
        <location evidence="1">Cell membrane</location>
        <topology evidence="1">Multi-pass membrane protein</topology>
    </subcellularLocation>
</comment>
<dbReference type="GO" id="GO:0005886">
    <property type="term" value="C:plasma membrane"/>
    <property type="evidence" value="ECO:0007669"/>
    <property type="project" value="UniProtKB-SubCell"/>
</dbReference>
<keyword evidence="5 7" id="KW-1133">Transmembrane helix</keyword>
<dbReference type="InterPro" id="IPR020846">
    <property type="entry name" value="MFS_dom"/>
</dbReference>
<feature type="transmembrane region" description="Helical" evidence="7">
    <location>
        <begin position="171"/>
        <end position="191"/>
    </location>
</feature>
<proteinExistence type="predicted"/>
<evidence type="ECO:0000256" key="2">
    <source>
        <dbReference type="ARBA" id="ARBA00022448"/>
    </source>
</evidence>
<gene>
    <name evidence="9" type="ORF">GNZ18_39840</name>
</gene>
<protein>
    <submittedName>
        <fullName evidence="9">DHA2 family efflux MFS transporter permease subunit</fullName>
    </submittedName>
</protein>
<reference evidence="9 10" key="1">
    <citation type="submission" date="2019-11" db="EMBL/GenBank/DDBJ databases">
        <authorList>
            <person name="Cao P."/>
        </authorList>
    </citation>
    <scope>NUCLEOTIDE SEQUENCE [LARGE SCALE GENOMIC DNA]</scope>
    <source>
        <strain evidence="9 10">NEAU-AAG5</strain>
    </source>
</reference>
<keyword evidence="4 7" id="KW-0812">Transmembrane</keyword>
<feature type="transmembrane region" description="Helical" evidence="7">
    <location>
        <begin position="112"/>
        <end position="132"/>
    </location>
</feature>
<dbReference type="GO" id="GO:0022857">
    <property type="term" value="F:transmembrane transporter activity"/>
    <property type="evidence" value="ECO:0007669"/>
    <property type="project" value="InterPro"/>
</dbReference>
<evidence type="ECO:0000256" key="5">
    <source>
        <dbReference type="ARBA" id="ARBA00022989"/>
    </source>
</evidence>
<organism evidence="9 10">
    <name type="scientific">Actinomadura litoris</name>
    <dbReference type="NCBI Taxonomy" id="2678616"/>
    <lineage>
        <taxon>Bacteria</taxon>
        <taxon>Bacillati</taxon>
        <taxon>Actinomycetota</taxon>
        <taxon>Actinomycetes</taxon>
        <taxon>Streptosporangiales</taxon>
        <taxon>Thermomonosporaceae</taxon>
        <taxon>Actinomadura</taxon>
    </lineage>
</organism>
<evidence type="ECO:0000313" key="10">
    <source>
        <dbReference type="Proteomes" id="UP000432015"/>
    </source>
</evidence>
<dbReference type="EMBL" id="WOFH01000023">
    <property type="protein sequence ID" value="MUN42701.1"/>
    <property type="molecule type" value="Genomic_DNA"/>
</dbReference>
<accession>A0A7K1LE38</accession>
<feature type="transmembrane region" description="Helical" evidence="7">
    <location>
        <begin position="263"/>
        <end position="285"/>
    </location>
</feature>
<evidence type="ECO:0000256" key="6">
    <source>
        <dbReference type="ARBA" id="ARBA00023136"/>
    </source>
</evidence>
<comment type="caution">
    <text evidence="9">The sequence shown here is derived from an EMBL/GenBank/DDBJ whole genome shotgun (WGS) entry which is preliminary data.</text>
</comment>
<feature type="transmembrane region" description="Helical" evidence="7">
    <location>
        <begin position="57"/>
        <end position="75"/>
    </location>
</feature>
<feature type="transmembrane region" description="Helical" evidence="7">
    <location>
        <begin position="436"/>
        <end position="457"/>
    </location>
</feature>
<dbReference type="Gene3D" id="1.20.1250.20">
    <property type="entry name" value="MFS general substrate transporter like domains"/>
    <property type="match status" value="1"/>
</dbReference>
<feature type="transmembrane region" description="Helical" evidence="7">
    <location>
        <begin position="203"/>
        <end position="221"/>
    </location>
</feature>
<dbReference type="InterPro" id="IPR011701">
    <property type="entry name" value="MFS"/>
</dbReference>
<dbReference type="Proteomes" id="UP000432015">
    <property type="component" value="Unassembled WGS sequence"/>
</dbReference>
<dbReference type="PRINTS" id="PR01036">
    <property type="entry name" value="TCRTETB"/>
</dbReference>
<dbReference type="RefSeq" id="WP_156222627.1">
    <property type="nucleotide sequence ID" value="NZ_WOFH01000023.1"/>
</dbReference>
<dbReference type="InterPro" id="IPR004638">
    <property type="entry name" value="EmrB-like"/>
</dbReference>
<dbReference type="Pfam" id="PF07690">
    <property type="entry name" value="MFS_1"/>
    <property type="match status" value="2"/>
</dbReference>
<evidence type="ECO:0000313" key="9">
    <source>
        <dbReference type="EMBL" id="MUN42701.1"/>
    </source>
</evidence>
<feature type="transmembrane region" description="Helical" evidence="7">
    <location>
        <begin position="360"/>
        <end position="386"/>
    </location>
</feature>
<dbReference type="PANTHER" id="PTHR42718:SF42">
    <property type="entry name" value="EXPORT PROTEIN"/>
    <property type="match status" value="1"/>
</dbReference>
<dbReference type="CDD" id="cd17321">
    <property type="entry name" value="MFS_MMR_MDR_like"/>
    <property type="match status" value="1"/>
</dbReference>
<dbReference type="SUPFAM" id="SSF103473">
    <property type="entry name" value="MFS general substrate transporter"/>
    <property type="match status" value="1"/>
</dbReference>
<feature type="domain" description="Major facilitator superfamily (MFS) profile" evidence="8">
    <location>
        <begin position="17"/>
        <end position="462"/>
    </location>
</feature>
<dbReference type="NCBIfam" id="TIGR00711">
    <property type="entry name" value="efflux_EmrB"/>
    <property type="match status" value="1"/>
</dbReference>
<evidence type="ECO:0000256" key="3">
    <source>
        <dbReference type="ARBA" id="ARBA00022475"/>
    </source>
</evidence>
<evidence type="ECO:0000256" key="1">
    <source>
        <dbReference type="ARBA" id="ARBA00004651"/>
    </source>
</evidence>
<keyword evidence="2" id="KW-0813">Transport</keyword>
<dbReference type="Gene3D" id="1.20.1720.10">
    <property type="entry name" value="Multidrug resistance protein D"/>
    <property type="match status" value="1"/>
</dbReference>
<name>A0A7K1LE38_9ACTN</name>
<keyword evidence="10" id="KW-1185">Reference proteome</keyword>
<evidence type="ECO:0000256" key="4">
    <source>
        <dbReference type="ARBA" id="ARBA00022692"/>
    </source>
</evidence>
<feature type="transmembrane region" description="Helical" evidence="7">
    <location>
        <begin position="144"/>
        <end position="165"/>
    </location>
</feature>
<feature type="transmembrane region" description="Helical" evidence="7">
    <location>
        <begin position="407"/>
        <end position="424"/>
    </location>
</feature>
<feature type="transmembrane region" description="Helical" evidence="7">
    <location>
        <begin position="16"/>
        <end position="37"/>
    </location>
</feature>
<evidence type="ECO:0000259" key="8">
    <source>
        <dbReference type="PROSITE" id="PS50850"/>
    </source>
</evidence>
<keyword evidence="6 7" id="KW-0472">Membrane</keyword>
<keyword evidence="3" id="KW-1003">Cell membrane</keyword>
<dbReference type="AlphaFoldDB" id="A0A7K1LE38"/>